<proteinExistence type="predicted"/>
<organism evidence="1 2">
    <name type="scientific">Allacma fusca</name>
    <dbReference type="NCBI Taxonomy" id="39272"/>
    <lineage>
        <taxon>Eukaryota</taxon>
        <taxon>Metazoa</taxon>
        <taxon>Ecdysozoa</taxon>
        <taxon>Arthropoda</taxon>
        <taxon>Hexapoda</taxon>
        <taxon>Collembola</taxon>
        <taxon>Symphypleona</taxon>
        <taxon>Sminthuridae</taxon>
        <taxon>Allacma</taxon>
    </lineage>
</organism>
<feature type="non-terminal residue" evidence="1">
    <location>
        <position position="105"/>
    </location>
</feature>
<comment type="caution">
    <text evidence="1">The sequence shown here is derived from an EMBL/GenBank/DDBJ whole genome shotgun (WGS) entry which is preliminary data.</text>
</comment>
<dbReference type="AlphaFoldDB" id="A0A8J2LVL8"/>
<protein>
    <submittedName>
        <fullName evidence="1">Uncharacterized protein</fullName>
    </submittedName>
</protein>
<accession>A0A8J2LVL8</accession>
<dbReference type="Proteomes" id="UP000708208">
    <property type="component" value="Unassembled WGS sequence"/>
</dbReference>
<reference evidence="1" key="1">
    <citation type="submission" date="2021-06" db="EMBL/GenBank/DDBJ databases">
        <authorList>
            <person name="Hodson N. C."/>
            <person name="Mongue J. A."/>
            <person name="Jaron S. K."/>
        </authorList>
    </citation>
    <scope>NUCLEOTIDE SEQUENCE</scope>
</reference>
<evidence type="ECO:0000313" key="2">
    <source>
        <dbReference type="Proteomes" id="UP000708208"/>
    </source>
</evidence>
<dbReference type="EMBL" id="CAJVCH010549591">
    <property type="protein sequence ID" value="CAG7828966.1"/>
    <property type="molecule type" value="Genomic_DNA"/>
</dbReference>
<sequence length="105" mass="11851">SELKLGSKAIKSRMLSSKLRKSGKSGLKYCGSQEIPPLKDLVCKDYCEEGECRDFYCECQSDASLKQTCVEAEDTSRCAGICKKKNFSKSYHCAKRQLQQCVLRH</sequence>
<name>A0A8J2LVL8_9HEXA</name>
<gene>
    <name evidence="1" type="ORF">AFUS01_LOCUS38856</name>
</gene>
<evidence type="ECO:0000313" key="1">
    <source>
        <dbReference type="EMBL" id="CAG7828966.1"/>
    </source>
</evidence>
<feature type="non-terminal residue" evidence="1">
    <location>
        <position position="1"/>
    </location>
</feature>
<keyword evidence="2" id="KW-1185">Reference proteome</keyword>